<comment type="caution">
    <text evidence="2">The sequence shown here is derived from an EMBL/GenBank/DDBJ whole genome shotgun (WGS) entry which is preliminary data.</text>
</comment>
<dbReference type="InterPro" id="IPR037401">
    <property type="entry name" value="SnoaL-like"/>
</dbReference>
<gene>
    <name evidence="2" type="ORF">GCM10010439_62920</name>
</gene>
<feature type="domain" description="SnoaL-like" evidence="1">
    <location>
        <begin position="26"/>
        <end position="115"/>
    </location>
</feature>
<dbReference type="Gene3D" id="3.10.450.50">
    <property type="match status" value="1"/>
</dbReference>
<evidence type="ECO:0000313" key="2">
    <source>
        <dbReference type="EMBL" id="GAA2736263.1"/>
    </source>
</evidence>
<evidence type="ECO:0000259" key="1">
    <source>
        <dbReference type="Pfam" id="PF12680"/>
    </source>
</evidence>
<dbReference type="SUPFAM" id="SSF54427">
    <property type="entry name" value="NTF2-like"/>
    <property type="match status" value="1"/>
</dbReference>
<dbReference type="InterPro" id="IPR032710">
    <property type="entry name" value="NTF2-like_dom_sf"/>
</dbReference>
<organism evidence="2 3">
    <name type="scientific">Actinocorallia aurantiaca</name>
    <dbReference type="NCBI Taxonomy" id="46204"/>
    <lineage>
        <taxon>Bacteria</taxon>
        <taxon>Bacillati</taxon>
        <taxon>Actinomycetota</taxon>
        <taxon>Actinomycetes</taxon>
        <taxon>Streptosporangiales</taxon>
        <taxon>Thermomonosporaceae</taxon>
        <taxon>Actinocorallia</taxon>
    </lineage>
</organism>
<keyword evidence="3" id="KW-1185">Reference proteome</keyword>
<proteinExistence type="predicted"/>
<dbReference type="EMBL" id="BAAATZ010000032">
    <property type="protein sequence ID" value="GAA2736263.1"/>
    <property type="molecule type" value="Genomic_DNA"/>
</dbReference>
<evidence type="ECO:0000313" key="3">
    <source>
        <dbReference type="Proteomes" id="UP001501842"/>
    </source>
</evidence>
<reference evidence="2 3" key="1">
    <citation type="journal article" date="2019" name="Int. J. Syst. Evol. Microbiol.">
        <title>The Global Catalogue of Microorganisms (GCM) 10K type strain sequencing project: providing services to taxonomists for standard genome sequencing and annotation.</title>
        <authorList>
            <consortium name="The Broad Institute Genomics Platform"/>
            <consortium name="The Broad Institute Genome Sequencing Center for Infectious Disease"/>
            <person name="Wu L."/>
            <person name="Ma J."/>
        </authorList>
    </citation>
    <scope>NUCLEOTIDE SEQUENCE [LARGE SCALE GENOMIC DNA]</scope>
    <source>
        <strain evidence="2 3">JCM 8201</strain>
    </source>
</reference>
<protein>
    <submittedName>
        <fullName evidence="2">Nuclear transport factor 2 family protein</fullName>
    </submittedName>
</protein>
<accession>A0ABN3UNN7</accession>
<dbReference type="Pfam" id="PF12680">
    <property type="entry name" value="SnoaL_2"/>
    <property type="match status" value="1"/>
</dbReference>
<dbReference type="RefSeq" id="WP_344456015.1">
    <property type="nucleotide sequence ID" value="NZ_BAAATZ010000032.1"/>
</dbReference>
<name>A0ABN3UNN7_9ACTN</name>
<sequence length="129" mass="13955">MSRPTGHPLPSAAATAAGVDHVLLSYRYLDDGDLDAYGSLFADDAQVNRPGVPHGQGRRRLLDLHAQLAGPPSRHHVYKVVAQGDAVAVMGRLTRRSPASPVDFADFFTLSDDGLLLGYRRFYFAPPSP</sequence>
<dbReference type="Proteomes" id="UP001501842">
    <property type="component" value="Unassembled WGS sequence"/>
</dbReference>
<dbReference type="CDD" id="cd00531">
    <property type="entry name" value="NTF2_like"/>
    <property type="match status" value="1"/>
</dbReference>